<dbReference type="InterPro" id="IPR013083">
    <property type="entry name" value="Znf_RING/FYVE/PHD"/>
</dbReference>
<feature type="transmembrane region" description="Helical" evidence="5">
    <location>
        <begin position="126"/>
        <end position="148"/>
    </location>
</feature>
<keyword evidence="8" id="KW-1185">Reference proteome</keyword>
<dbReference type="AlphaFoldDB" id="A0A553PGX7"/>
<evidence type="ECO:0000256" key="3">
    <source>
        <dbReference type="PROSITE-ProRule" id="PRU00175"/>
    </source>
</evidence>
<dbReference type="STRING" id="6832.A0A553PGX7"/>
<dbReference type="EMBL" id="VCGU01000004">
    <property type="protein sequence ID" value="TRY76940.1"/>
    <property type="molecule type" value="Genomic_DNA"/>
</dbReference>
<sequence>MMAIDVLLRIVNGLGGAVTRSLTTLISLNHRLCEVVVGCVSWVLVLLGSWMSSILLGIRISLEDLSLFLSESLESLLSVGEFVGLTVDHLCQTLISCFGAIQNGFGLMGKNVLNLYETMLRGSGQIWSGIVHCSNLLGASIILLLQLVPRTVSIILTHMGQSLQRALEACFQVCQRVAMAFKSTPVEMFIGLTSGVMISYLSYRLVRKLVRDHEITPRWLLETTFRLTLFVYINFVRGALALILGVAQGVSLVLSHMHVPQFHHAGDSDPDEEEEPGALPYSLDDSDPEDQERQTRKRRNYDRLLLRREARLRRNLLEDDEDVEDLLFEQVEREREDKLCVICQDQEKCIMILPCRHLCICQGCQGALLQAQNKSCPICRRMVRQTIKAYL</sequence>
<dbReference type="OMA" id="HEITPRW"/>
<evidence type="ECO:0000256" key="2">
    <source>
        <dbReference type="ARBA" id="ARBA00022833"/>
    </source>
</evidence>
<evidence type="ECO:0000313" key="8">
    <source>
        <dbReference type="Proteomes" id="UP000318571"/>
    </source>
</evidence>
<protein>
    <recommendedName>
        <fullName evidence="6">RING-type domain-containing protein</fullName>
    </recommendedName>
</protein>
<feature type="transmembrane region" description="Helical" evidence="5">
    <location>
        <begin position="227"/>
        <end position="247"/>
    </location>
</feature>
<feature type="region of interest" description="Disordered" evidence="4">
    <location>
        <begin position="264"/>
        <end position="296"/>
    </location>
</feature>
<dbReference type="GO" id="GO:0008270">
    <property type="term" value="F:zinc ion binding"/>
    <property type="evidence" value="ECO:0007669"/>
    <property type="project" value="UniProtKB-KW"/>
</dbReference>
<keyword evidence="1 3" id="KW-0479">Metal-binding</keyword>
<proteinExistence type="predicted"/>
<organism evidence="7 8">
    <name type="scientific">Tigriopus californicus</name>
    <name type="common">Marine copepod</name>
    <dbReference type="NCBI Taxonomy" id="6832"/>
    <lineage>
        <taxon>Eukaryota</taxon>
        <taxon>Metazoa</taxon>
        <taxon>Ecdysozoa</taxon>
        <taxon>Arthropoda</taxon>
        <taxon>Crustacea</taxon>
        <taxon>Multicrustacea</taxon>
        <taxon>Hexanauplia</taxon>
        <taxon>Copepoda</taxon>
        <taxon>Harpacticoida</taxon>
        <taxon>Harpacticidae</taxon>
        <taxon>Tigriopus</taxon>
    </lineage>
</organism>
<evidence type="ECO:0000256" key="5">
    <source>
        <dbReference type="SAM" id="Phobius"/>
    </source>
</evidence>
<dbReference type="OrthoDB" id="10251219at2759"/>
<evidence type="ECO:0000313" key="7">
    <source>
        <dbReference type="EMBL" id="TRY76940.1"/>
    </source>
</evidence>
<evidence type="ECO:0000259" key="6">
    <source>
        <dbReference type="PROSITE" id="PS50089"/>
    </source>
</evidence>
<dbReference type="Pfam" id="PF13920">
    <property type="entry name" value="zf-C3HC4_3"/>
    <property type="match status" value="1"/>
</dbReference>
<evidence type="ECO:0000256" key="1">
    <source>
        <dbReference type="ARBA" id="ARBA00022771"/>
    </source>
</evidence>
<keyword evidence="5" id="KW-0472">Membrane</keyword>
<dbReference type="PANTHER" id="PTHR22696:SF1">
    <property type="entry name" value="E3 UBIQUITIN-PROTEIN LIGASE RNF26"/>
    <property type="match status" value="1"/>
</dbReference>
<feature type="transmembrane region" description="Helical" evidence="5">
    <location>
        <begin position="188"/>
        <end position="206"/>
    </location>
</feature>
<dbReference type="PANTHER" id="PTHR22696">
    <property type="entry name" value="E3 UBIQUITIN-PROTEIN LIGASE RNF26"/>
    <property type="match status" value="1"/>
</dbReference>
<dbReference type="SUPFAM" id="SSF57850">
    <property type="entry name" value="RING/U-box"/>
    <property type="match status" value="1"/>
</dbReference>
<dbReference type="GO" id="GO:0006511">
    <property type="term" value="P:ubiquitin-dependent protein catabolic process"/>
    <property type="evidence" value="ECO:0007669"/>
    <property type="project" value="TreeGrafter"/>
</dbReference>
<keyword evidence="5" id="KW-1133">Transmembrane helix</keyword>
<dbReference type="GO" id="GO:0061630">
    <property type="term" value="F:ubiquitin protein ligase activity"/>
    <property type="evidence" value="ECO:0007669"/>
    <property type="project" value="TreeGrafter"/>
</dbReference>
<keyword evidence="1 3" id="KW-0863">Zinc-finger</keyword>
<dbReference type="InterPro" id="IPR001841">
    <property type="entry name" value="Znf_RING"/>
</dbReference>
<dbReference type="GO" id="GO:0016567">
    <property type="term" value="P:protein ubiquitination"/>
    <property type="evidence" value="ECO:0007669"/>
    <property type="project" value="TreeGrafter"/>
</dbReference>
<feature type="transmembrane region" description="Helical" evidence="5">
    <location>
        <begin position="35"/>
        <end position="62"/>
    </location>
</feature>
<feature type="transmembrane region" description="Helical" evidence="5">
    <location>
        <begin position="82"/>
        <end position="105"/>
    </location>
</feature>
<evidence type="ECO:0000256" key="4">
    <source>
        <dbReference type="SAM" id="MobiDB-lite"/>
    </source>
</evidence>
<gene>
    <name evidence="7" type="ORF">TCAL_14706</name>
</gene>
<dbReference type="Gene3D" id="3.30.40.10">
    <property type="entry name" value="Zinc/RING finger domain, C3HC4 (zinc finger)"/>
    <property type="match status" value="1"/>
</dbReference>
<name>A0A553PGX7_TIGCA</name>
<dbReference type="PROSITE" id="PS50089">
    <property type="entry name" value="ZF_RING_2"/>
    <property type="match status" value="1"/>
</dbReference>
<reference evidence="7 8" key="1">
    <citation type="journal article" date="2018" name="Nat. Ecol. Evol.">
        <title>Genomic signatures of mitonuclear coevolution across populations of Tigriopus californicus.</title>
        <authorList>
            <person name="Barreto F.S."/>
            <person name="Watson E.T."/>
            <person name="Lima T.G."/>
            <person name="Willett C.S."/>
            <person name="Edmands S."/>
            <person name="Li W."/>
            <person name="Burton R.S."/>
        </authorList>
    </citation>
    <scope>NUCLEOTIDE SEQUENCE [LARGE SCALE GENOMIC DNA]</scope>
    <source>
        <strain evidence="7 8">San Diego</strain>
    </source>
</reference>
<accession>A0A553PGX7</accession>
<keyword evidence="5" id="KW-0812">Transmembrane</keyword>
<dbReference type="Proteomes" id="UP000318571">
    <property type="component" value="Chromosome 5"/>
</dbReference>
<comment type="caution">
    <text evidence="7">The sequence shown here is derived from an EMBL/GenBank/DDBJ whole genome shotgun (WGS) entry which is preliminary data.</text>
</comment>
<feature type="domain" description="RING-type" evidence="6">
    <location>
        <begin position="340"/>
        <end position="380"/>
    </location>
</feature>
<keyword evidence="2" id="KW-0862">Zinc</keyword>